<protein>
    <submittedName>
        <fullName evidence="4">Uncharacterized protein</fullName>
    </submittedName>
</protein>
<dbReference type="PANTHER" id="PTHR10271">
    <property type="entry name" value="INTERFERON-INDUCED PROTEIN WITH TETRATRICOPEPTIDE REPEATS"/>
    <property type="match status" value="1"/>
</dbReference>
<evidence type="ECO:0000256" key="3">
    <source>
        <dbReference type="ARBA" id="ARBA00038336"/>
    </source>
</evidence>
<evidence type="ECO:0000313" key="5">
    <source>
        <dbReference type="Proteomes" id="UP001044222"/>
    </source>
</evidence>
<evidence type="ECO:0000256" key="1">
    <source>
        <dbReference type="ARBA" id="ARBA00022737"/>
    </source>
</evidence>
<evidence type="ECO:0000256" key="2">
    <source>
        <dbReference type="ARBA" id="ARBA00022803"/>
    </source>
</evidence>
<keyword evidence="2" id="KW-0802">TPR repeat</keyword>
<dbReference type="Gene3D" id="1.25.40.10">
    <property type="entry name" value="Tetratricopeptide repeat domain"/>
    <property type="match status" value="2"/>
</dbReference>
<dbReference type="Proteomes" id="UP001044222">
    <property type="component" value="Unassembled WGS sequence"/>
</dbReference>
<dbReference type="EMBL" id="JAFIRN010000002">
    <property type="protein sequence ID" value="KAG5855444.1"/>
    <property type="molecule type" value="Genomic_DNA"/>
</dbReference>
<comment type="caution">
    <text evidence="4">The sequence shown here is derived from an EMBL/GenBank/DDBJ whole genome shotgun (WGS) entry which is preliminary data.</text>
</comment>
<name>A0A9D3MV17_ANGAN</name>
<dbReference type="PANTHER" id="PTHR10271:SF29">
    <property type="entry name" value="INTERFERON-INDUCED PROTEIN WITH TETRATRICOPEPTIDE REPEATS-RELATED"/>
    <property type="match status" value="1"/>
</dbReference>
<comment type="similarity">
    <text evidence="3">Belongs to the IFIT family.</text>
</comment>
<sequence length="376" mass="42925">MSVPDKSDLEAKLKELECPFTWDINKCDIEDLDGIPEKLLDRVKFCPRRYHATYLNILSFVSHMKGNNEGALEYLSKAEATLTADKQVQTEFLVTYANFAWVHYHSGHLGDVETYLGKLEEICKGVSGGSQYSCNLPVIHASKSEARKSQELIEDALKLSPDVPQVMRYVAKYFRTQDSTEASLDVLEKALEQTPNSSFLHHQIGLCYKKQLINMLQPGSGSRVPATLKRAKAEQCIQCFRKAVGLKPSNIHARINLAEAYGENQQLNEAEKIFTELLQDESLRDPDKQHVHTSYGLFLFYKKKAEDRAVAQFKAAYRMKIQSYNRRQAGKRLEQIAERWRKNRRAAEASQILAFLELKTRILLKLKTSPLPLRGE</sequence>
<keyword evidence="5" id="KW-1185">Reference proteome</keyword>
<evidence type="ECO:0000313" key="4">
    <source>
        <dbReference type="EMBL" id="KAG5855444.1"/>
    </source>
</evidence>
<dbReference type="GO" id="GO:0005829">
    <property type="term" value="C:cytosol"/>
    <property type="evidence" value="ECO:0007669"/>
    <property type="project" value="TreeGrafter"/>
</dbReference>
<reference evidence="4" key="1">
    <citation type="submission" date="2021-01" db="EMBL/GenBank/DDBJ databases">
        <title>A chromosome-scale assembly of European eel, Anguilla anguilla.</title>
        <authorList>
            <person name="Henkel C."/>
            <person name="Jong-Raadsen S.A."/>
            <person name="Dufour S."/>
            <person name="Weltzien F.-A."/>
            <person name="Palstra A.P."/>
            <person name="Pelster B."/>
            <person name="Spaink H.P."/>
            <person name="Van Den Thillart G.E."/>
            <person name="Jansen H."/>
            <person name="Zahm M."/>
            <person name="Klopp C."/>
            <person name="Cedric C."/>
            <person name="Louis A."/>
            <person name="Berthelot C."/>
            <person name="Parey E."/>
            <person name="Roest Crollius H."/>
            <person name="Montfort J."/>
            <person name="Robinson-Rechavi M."/>
            <person name="Bucao C."/>
            <person name="Bouchez O."/>
            <person name="Gislard M."/>
            <person name="Lluch J."/>
            <person name="Milhes M."/>
            <person name="Lampietro C."/>
            <person name="Lopez Roques C."/>
            <person name="Donnadieu C."/>
            <person name="Braasch I."/>
            <person name="Desvignes T."/>
            <person name="Postlethwait J."/>
            <person name="Bobe J."/>
            <person name="Guiguen Y."/>
            <person name="Dirks R."/>
        </authorList>
    </citation>
    <scope>NUCLEOTIDE SEQUENCE</scope>
    <source>
        <strain evidence="4">Tag_6206</strain>
        <tissue evidence="4">Liver</tissue>
    </source>
</reference>
<dbReference type="InterPro" id="IPR011990">
    <property type="entry name" value="TPR-like_helical_dom_sf"/>
</dbReference>
<keyword evidence="1" id="KW-0677">Repeat</keyword>
<accession>A0A9D3MV17</accession>
<proteinExistence type="inferred from homology"/>
<dbReference type="AlphaFoldDB" id="A0A9D3MV17"/>
<dbReference type="FunFam" id="1.25.40.10:FF:000032">
    <property type="entry name" value="Interferon-induced protein with tetratricopeptide repeats 5"/>
    <property type="match status" value="1"/>
</dbReference>
<dbReference type="GO" id="GO:0051607">
    <property type="term" value="P:defense response to virus"/>
    <property type="evidence" value="ECO:0007669"/>
    <property type="project" value="TreeGrafter"/>
</dbReference>
<gene>
    <name evidence="4" type="ORF">ANANG_G00049120</name>
</gene>
<dbReference type="SUPFAM" id="SSF48452">
    <property type="entry name" value="TPR-like"/>
    <property type="match status" value="1"/>
</dbReference>
<organism evidence="4 5">
    <name type="scientific">Anguilla anguilla</name>
    <name type="common">European freshwater eel</name>
    <name type="synonym">Muraena anguilla</name>
    <dbReference type="NCBI Taxonomy" id="7936"/>
    <lineage>
        <taxon>Eukaryota</taxon>
        <taxon>Metazoa</taxon>
        <taxon>Chordata</taxon>
        <taxon>Craniata</taxon>
        <taxon>Vertebrata</taxon>
        <taxon>Euteleostomi</taxon>
        <taxon>Actinopterygii</taxon>
        <taxon>Neopterygii</taxon>
        <taxon>Teleostei</taxon>
        <taxon>Anguilliformes</taxon>
        <taxon>Anguillidae</taxon>
        <taxon>Anguilla</taxon>
    </lineage>
</organism>